<gene>
    <name evidence="1" type="ORF">GUY60_15180</name>
</gene>
<evidence type="ECO:0000313" key="1">
    <source>
        <dbReference type="EMBL" id="NBE52745.1"/>
    </source>
</evidence>
<keyword evidence="2" id="KW-1185">Reference proteome</keyword>
<proteinExistence type="predicted"/>
<protein>
    <submittedName>
        <fullName evidence="1">Uncharacterized protein</fullName>
    </submittedName>
</protein>
<organism evidence="1 2">
    <name type="scientific">Streptomyces boluensis</name>
    <dbReference type="NCBI Taxonomy" id="1775135"/>
    <lineage>
        <taxon>Bacteria</taxon>
        <taxon>Bacillati</taxon>
        <taxon>Actinomycetota</taxon>
        <taxon>Actinomycetes</taxon>
        <taxon>Kitasatosporales</taxon>
        <taxon>Streptomycetaceae</taxon>
        <taxon>Streptomyces</taxon>
    </lineage>
</organism>
<evidence type="ECO:0000313" key="2">
    <source>
        <dbReference type="Proteomes" id="UP000598297"/>
    </source>
</evidence>
<dbReference type="OrthoDB" id="3391796at2"/>
<sequence length="186" mass="19960">MDAAVKEAAVARFLREYPQVERAACDHPALLGCADVDWSRIPGCPAGIPVLLRGLLDETAGPKALSVLENVLMNSVFHVSAAMPAALPFLIHLAAVPDIAVRPGLVDLLVVAAELSLPVDADDERQVLLFGKDCDHPEREWCRAAFAAHASALRALLEDETLPDGLISADNRECLLRAVEPQPYPS</sequence>
<name>A0A964UQU5_9ACTN</name>
<dbReference type="RefSeq" id="WP_161697972.1">
    <property type="nucleotide sequence ID" value="NZ_JAAAHS010000099.1"/>
</dbReference>
<accession>A0A964UQU5</accession>
<reference evidence="1" key="1">
    <citation type="submission" date="2020-01" db="EMBL/GenBank/DDBJ databases">
        <title>Whole-genome analyses of novel actinobacteria.</title>
        <authorList>
            <person name="Sahin N."/>
        </authorList>
    </citation>
    <scope>NUCLEOTIDE SEQUENCE</scope>
    <source>
        <strain evidence="1">YC537</strain>
    </source>
</reference>
<comment type="caution">
    <text evidence="1">The sequence shown here is derived from an EMBL/GenBank/DDBJ whole genome shotgun (WGS) entry which is preliminary data.</text>
</comment>
<dbReference type="EMBL" id="JAAAHS010000099">
    <property type="protein sequence ID" value="NBE52745.1"/>
    <property type="molecule type" value="Genomic_DNA"/>
</dbReference>
<dbReference type="Proteomes" id="UP000598297">
    <property type="component" value="Unassembled WGS sequence"/>
</dbReference>
<dbReference type="AlphaFoldDB" id="A0A964UQU5"/>